<keyword evidence="2" id="KW-0479">Metal-binding</keyword>
<evidence type="ECO:0000256" key="7">
    <source>
        <dbReference type="SAM" id="MobiDB-lite"/>
    </source>
</evidence>
<evidence type="ECO:0000313" key="10">
    <source>
        <dbReference type="Proteomes" id="UP000324800"/>
    </source>
</evidence>
<protein>
    <submittedName>
        <fullName evidence="9">Putative p-type ATPase superfamily</fullName>
    </submittedName>
</protein>
<feature type="region of interest" description="Disordered" evidence="7">
    <location>
        <begin position="65"/>
        <end position="84"/>
    </location>
</feature>
<evidence type="ECO:0000256" key="1">
    <source>
        <dbReference type="ARBA" id="ARBA00004141"/>
    </source>
</evidence>
<comment type="subcellular location">
    <subcellularLocation>
        <location evidence="1">Membrane</location>
        <topology evidence="1">Multi-pass membrane protein</topology>
    </subcellularLocation>
</comment>
<dbReference type="GO" id="GO:0005524">
    <property type="term" value="F:ATP binding"/>
    <property type="evidence" value="ECO:0007669"/>
    <property type="project" value="UniProtKB-KW"/>
</dbReference>
<accession>A0A5J4W704</accession>
<feature type="compositionally biased region" description="Basic and acidic residues" evidence="7">
    <location>
        <begin position="28"/>
        <end position="38"/>
    </location>
</feature>
<dbReference type="GO" id="GO:0016020">
    <property type="term" value="C:membrane"/>
    <property type="evidence" value="ECO:0007669"/>
    <property type="project" value="UniProtKB-SubCell"/>
</dbReference>
<keyword evidence="8" id="KW-0472">Membrane</keyword>
<organism evidence="9 10">
    <name type="scientific">Streblomastix strix</name>
    <dbReference type="NCBI Taxonomy" id="222440"/>
    <lineage>
        <taxon>Eukaryota</taxon>
        <taxon>Metamonada</taxon>
        <taxon>Preaxostyla</taxon>
        <taxon>Oxymonadida</taxon>
        <taxon>Streblomastigidae</taxon>
        <taxon>Streblomastix</taxon>
    </lineage>
</organism>
<proteinExistence type="predicted"/>
<dbReference type="EMBL" id="SNRW01003286">
    <property type="protein sequence ID" value="KAA6390249.1"/>
    <property type="molecule type" value="Genomic_DNA"/>
</dbReference>
<keyword evidence="8" id="KW-0812">Transmembrane</keyword>
<dbReference type="Proteomes" id="UP000324800">
    <property type="component" value="Unassembled WGS sequence"/>
</dbReference>
<dbReference type="GO" id="GO:0046872">
    <property type="term" value="F:metal ion binding"/>
    <property type="evidence" value="ECO:0007669"/>
    <property type="project" value="UniProtKB-KW"/>
</dbReference>
<feature type="region of interest" description="Disordered" evidence="7">
    <location>
        <begin position="28"/>
        <end position="51"/>
    </location>
</feature>
<dbReference type="PANTHER" id="PTHR45630">
    <property type="entry name" value="CATION-TRANSPORTING ATPASE-RELATED"/>
    <property type="match status" value="1"/>
</dbReference>
<keyword evidence="6" id="KW-1278">Translocase</keyword>
<name>A0A5J4W704_9EUKA</name>
<evidence type="ECO:0000256" key="5">
    <source>
        <dbReference type="ARBA" id="ARBA00022842"/>
    </source>
</evidence>
<reference evidence="9 10" key="1">
    <citation type="submission" date="2019-03" db="EMBL/GenBank/DDBJ databases">
        <title>Single cell metagenomics reveals metabolic interactions within the superorganism composed of flagellate Streblomastix strix and complex community of Bacteroidetes bacteria on its surface.</title>
        <authorList>
            <person name="Treitli S.C."/>
            <person name="Kolisko M."/>
            <person name="Husnik F."/>
            <person name="Keeling P."/>
            <person name="Hampl V."/>
        </authorList>
    </citation>
    <scope>NUCLEOTIDE SEQUENCE [LARGE SCALE GENOMIC DNA]</scope>
    <source>
        <strain evidence="9">ST1C</strain>
    </source>
</reference>
<dbReference type="SUPFAM" id="SSF81665">
    <property type="entry name" value="Calcium ATPase, transmembrane domain M"/>
    <property type="match status" value="1"/>
</dbReference>
<dbReference type="GO" id="GO:0140358">
    <property type="term" value="F:P-type transmembrane transporter activity"/>
    <property type="evidence" value="ECO:0007669"/>
    <property type="project" value="InterPro"/>
</dbReference>
<feature type="compositionally biased region" description="Low complexity" evidence="7">
    <location>
        <begin position="72"/>
        <end position="82"/>
    </location>
</feature>
<sequence length="470" mass="54579">MGVDAGIALLDEEIELLGGKSESLNTLKRDRERKRLEKQQQQQKLELGKNEKVKQKLEKLEEIEDKNRSMNEMENEQTNTQEISSDDDLDNVISSRYESILHARYRNKYRSKNRSKYKKNIKTIQKNIKKSINKLQTGTLKLMNQIRNKTDEQLDQQLGEQQHNQSQQTLIHLGDASSAAPFSARTGSLKAVIDVIRYGRVTKMNIQRLFKITALYSLINAYYLSFLTLVEARKSERQLTLWDMTLRLFMYSRRMVQPLKRLSSVRPPNSIFSLYQMLSLIGQSVVQLAVLGYACNLAIKADPHHFEVLTARHAIIKELQEKIEQAKLTKDPKLKEYIDEWSQLSAKLKFQPTLVNSVVFLILFMQSFSIQSTFYVGRPFMEGFFDRKILIVSLLSGIFVVIFFALEIVPPINRLLDFTPFPTKKLKLQIIALLAVSLLIPVLWEQYLKKKFLRKKKRKTGLKSDQSDKK</sequence>
<evidence type="ECO:0000256" key="3">
    <source>
        <dbReference type="ARBA" id="ARBA00022741"/>
    </source>
</evidence>
<evidence type="ECO:0000256" key="4">
    <source>
        <dbReference type="ARBA" id="ARBA00022840"/>
    </source>
</evidence>
<feature type="transmembrane region" description="Helical" evidence="8">
    <location>
        <begin position="428"/>
        <end position="448"/>
    </location>
</feature>
<feature type="transmembrane region" description="Helical" evidence="8">
    <location>
        <begin position="389"/>
        <end position="408"/>
    </location>
</feature>
<evidence type="ECO:0000313" key="9">
    <source>
        <dbReference type="EMBL" id="KAA6390249.1"/>
    </source>
</evidence>
<gene>
    <name evidence="9" type="ORF">EZS28_014224</name>
</gene>
<comment type="caution">
    <text evidence="9">The sequence shown here is derived from an EMBL/GenBank/DDBJ whole genome shotgun (WGS) entry which is preliminary data.</text>
</comment>
<dbReference type="OrthoDB" id="48943at2759"/>
<evidence type="ECO:0000256" key="2">
    <source>
        <dbReference type="ARBA" id="ARBA00022723"/>
    </source>
</evidence>
<dbReference type="GO" id="GO:0019829">
    <property type="term" value="F:ATPase-coupled monoatomic cation transmembrane transporter activity"/>
    <property type="evidence" value="ECO:0007669"/>
    <property type="project" value="TreeGrafter"/>
</dbReference>
<keyword evidence="5" id="KW-0460">Magnesium</keyword>
<feature type="transmembrane region" description="Helical" evidence="8">
    <location>
        <begin position="354"/>
        <end position="377"/>
    </location>
</feature>
<keyword evidence="8" id="KW-1133">Transmembrane helix</keyword>
<dbReference type="AlphaFoldDB" id="A0A5J4W704"/>
<evidence type="ECO:0000256" key="8">
    <source>
        <dbReference type="SAM" id="Phobius"/>
    </source>
</evidence>
<keyword evidence="3" id="KW-0547">Nucleotide-binding</keyword>
<dbReference type="InterPro" id="IPR023298">
    <property type="entry name" value="ATPase_P-typ_TM_dom_sf"/>
</dbReference>
<dbReference type="InterPro" id="IPR006544">
    <property type="entry name" value="P-type_TPase_V"/>
</dbReference>
<evidence type="ECO:0000256" key="6">
    <source>
        <dbReference type="ARBA" id="ARBA00022967"/>
    </source>
</evidence>
<keyword evidence="4" id="KW-0067">ATP-binding</keyword>